<dbReference type="AlphaFoldDB" id="A0A371CWN9"/>
<reference evidence="1 2" key="1">
    <citation type="journal article" date="2018" name="Biotechnol. Biofuels">
        <title>Integrative visual omics of the white-rot fungus Polyporus brumalis exposes the biotechnological potential of its oxidative enzymes for delignifying raw plant biomass.</title>
        <authorList>
            <person name="Miyauchi S."/>
            <person name="Rancon A."/>
            <person name="Drula E."/>
            <person name="Hage H."/>
            <person name="Chaduli D."/>
            <person name="Favel A."/>
            <person name="Grisel S."/>
            <person name="Henrissat B."/>
            <person name="Herpoel-Gimbert I."/>
            <person name="Ruiz-Duenas F.J."/>
            <person name="Chevret D."/>
            <person name="Hainaut M."/>
            <person name="Lin J."/>
            <person name="Wang M."/>
            <person name="Pangilinan J."/>
            <person name="Lipzen A."/>
            <person name="Lesage-Meessen L."/>
            <person name="Navarro D."/>
            <person name="Riley R."/>
            <person name="Grigoriev I.V."/>
            <person name="Zhou S."/>
            <person name="Raouche S."/>
            <person name="Rosso M.N."/>
        </authorList>
    </citation>
    <scope>NUCLEOTIDE SEQUENCE [LARGE SCALE GENOMIC DNA]</scope>
    <source>
        <strain evidence="1 2">BRFM 1820</strain>
    </source>
</reference>
<protein>
    <submittedName>
        <fullName evidence="1">Uncharacterized protein</fullName>
    </submittedName>
</protein>
<organism evidence="1 2">
    <name type="scientific">Lentinus brumalis</name>
    <dbReference type="NCBI Taxonomy" id="2498619"/>
    <lineage>
        <taxon>Eukaryota</taxon>
        <taxon>Fungi</taxon>
        <taxon>Dikarya</taxon>
        <taxon>Basidiomycota</taxon>
        <taxon>Agaricomycotina</taxon>
        <taxon>Agaricomycetes</taxon>
        <taxon>Polyporales</taxon>
        <taxon>Polyporaceae</taxon>
        <taxon>Lentinus</taxon>
    </lineage>
</organism>
<dbReference type="EMBL" id="KZ857446">
    <property type="protein sequence ID" value="RDX44690.1"/>
    <property type="molecule type" value="Genomic_DNA"/>
</dbReference>
<name>A0A371CWN9_9APHY</name>
<sequence length="268" mass="29640">MSSNQQTDVDDAAVAARAIVWNDVLESNLIAQLAADKQYSSDSEDSTLTWYKKYTDTLGSVGWRINNAVFTEVNYDRTEGTIHDTVLEQLANDPTVSKALYASVSRALLAFARTGSGSDAEKVFDSASIASSSEFASFQLAVASVNADGDLNLTLLAWFYSSNQKIGSTLWFSWKNASLNLKTSTLTMTLNVDLYDQVRFSIHDKLDSANKLELLVPLFESLKVGVSIQTQKITTSMCTQFVVSVQNDKRDVMGRHDCAFFLGSFRQW</sequence>
<dbReference type="Proteomes" id="UP000256964">
    <property type="component" value="Unassembled WGS sequence"/>
</dbReference>
<accession>A0A371CWN9</accession>
<evidence type="ECO:0000313" key="1">
    <source>
        <dbReference type="EMBL" id="RDX44690.1"/>
    </source>
</evidence>
<proteinExistence type="predicted"/>
<keyword evidence="2" id="KW-1185">Reference proteome</keyword>
<gene>
    <name evidence="1" type="ORF">OH76DRAFT_1559510</name>
</gene>
<evidence type="ECO:0000313" key="2">
    <source>
        <dbReference type="Proteomes" id="UP000256964"/>
    </source>
</evidence>
<dbReference type="OrthoDB" id="2725951at2759"/>